<organism evidence="2 3">
    <name type="scientific">Scrofimicrobium canadense</name>
    <dbReference type="NCBI Taxonomy" id="2652290"/>
    <lineage>
        <taxon>Bacteria</taxon>
        <taxon>Bacillati</taxon>
        <taxon>Actinomycetota</taxon>
        <taxon>Actinomycetes</taxon>
        <taxon>Actinomycetales</taxon>
        <taxon>Actinomycetaceae</taxon>
        <taxon>Scrofimicrobium</taxon>
    </lineage>
</organism>
<comment type="caution">
    <text evidence="2">The sequence shown here is derived from an EMBL/GenBank/DDBJ whole genome shotgun (WGS) entry which is preliminary data.</text>
</comment>
<accession>A0A6N7VS19</accession>
<feature type="domain" description="Immunity protein Imm33" evidence="1">
    <location>
        <begin position="10"/>
        <end position="91"/>
    </location>
</feature>
<evidence type="ECO:0000313" key="3">
    <source>
        <dbReference type="Proteomes" id="UP000470875"/>
    </source>
</evidence>
<name>A0A6N7VS19_9ACTO</name>
<dbReference type="InterPro" id="IPR018689">
    <property type="entry name" value="Imm33_dom"/>
</dbReference>
<dbReference type="Pfam" id="PF09951">
    <property type="entry name" value="Imm33"/>
    <property type="match status" value="1"/>
</dbReference>
<keyword evidence="3" id="KW-1185">Reference proteome</keyword>
<protein>
    <submittedName>
        <fullName evidence="2">DUF2185 domain-containing protein</fullName>
    </submittedName>
</protein>
<evidence type="ECO:0000259" key="1">
    <source>
        <dbReference type="Pfam" id="PF09951"/>
    </source>
</evidence>
<dbReference type="Proteomes" id="UP000470875">
    <property type="component" value="Unassembled WGS sequence"/>
</dbReference>
<sequence length="117" mass="13201">MEFIPQAGACLMTVNAWEGRAPVRWMLRESSKAPYDNGWRIMSAADTSEYLADSANWRITDFNDACEIEPALIGIYDLPVGSDLQIVVDEEGIHIVETPTGRELTPDQMYVPPAWRR</sequence>
<reference evidence="2 3" key="1">
    <citation type="submission" date="2019-08" db="EMBL/GenBank/DDBJ databases">
        <title>In-depth cultivation of the pig gut microbiome towards novel bacterial diversity and tailored functional studies.</title>
        <authorList>
            <person name="Wylensek D."/>
            <person name="Hitch T.C.A."/>
            <person name="Clavel T."/>
        </authorList>
    </citation>
    <scope>NUCLEOTIDE SEQUENCE [LARGE SCALE GENOMIC DNA]</scope>
    <source>
        <strain evidence="2 3">WB03_NA08</strain>
    </source>
</reference>
<dbReference type="EMBL" id="VULO01000008">
    <property type="protein sequence ID" value="MSS84577.1"/>
    <property type="molecule type" value="Genomic_DNA"/>
</dbReference>
<dbReference type="AlphaFoldDB" id="A0A6N7VS19"/>
<evidence type="ECO:0000313" key="2">
    <source>
        <dbReference type="EMBL" id="MSS84577.1"/>
    </source>
</evidence>
<gene>
    <name evidence="2" type="ORF">FYJ24_07335</name>
</gene>
<proteinExistence type="predicted"/>
<dbReference type="RefSeq" id="WP_154545077.1">
    <property type="nucleotide sequence ID" value="NZ_VULO01000008.1"/>
</dbReference>